<sequence>MRISVFGATGMGGTAIVEEALDRGHTVTGVSRSPESLTPHDRLDVRALDLTHPTELAPLFTDTDVAVLTLRFAPGDEHLLAPTTERFLDAAAEMGARLVVVGGAGALRSPSRPGLLVLDDPEYVATPWRPLARAGLDQLRTCERHPYDGWVYLSPPALFEQGPRTGAYLRGTALLLTDSEGVSRITSGDLTIAVVDEIEIPGGERHITVVRTG</sequence>
<proteinExistence type="predicted"/>
<organism evidence="2 3">
    <name type="scientific">Nocardiopsis alba</name>
    <dbReference type="NCBI Taxonomy" id="53437"/>
    <lineage>
        <taxon>Bacteria</taxon>
        <taxon>Bacillati</taxon>
        <taxon>Actinomycetota</taxon>
        <taxon>Actinomycetes</taxon>
        <taxon>Streptosporangiales</taxon>
        <taxon>Nocardiopsidaceae</taxon>
        <taxon>Nocardiopsis</taxon>
    </lineage>
</organism>
<dbReference type="PANTHER" id="PTHR43355:SF2">
    <property type="entry name" value="FLAVIN REDUCTASE (NADPH)"/>
    <property type="match status" value="1"/>
</dbReference>
<keyword evidence="3" id="KW-1185">Reference proteome</keyword>
<dbReference type="Pfam" id="PF13460">
    <property type="entry name" value="NAD_binding_10"/>
    <property type="match status" value="1"/>
</dbReference>
<dbReference type="InterPro" id="IPR036291">
    <property type="entry name" value="NAD(P)-bd_dom_sf"/>
</dbReference>
<dbReference type="RefSeq" id="WP_376737851.1">
    <property type="nucleotide sequence ID" value="NZ_JAYMRS010000015.1"/>
</dbReference>
<dbReference type="Gene3D" id="3.40.50.720">
    <property type="entry name" value="NAD(P)-binding Rossmann-like Domain"/>
    <property type="match status" value="1"/>
</dbReference>
<gene>
    <name evidence="2" type="ORF">VSQ78_24620</name>
</gene>
<protein>
    <submittedName>
        <fullName evidence="2">NAD(P)H-binding protein</fullName>
    </submittedName>
</protein>
<reference evidence="2 3" key="1">
    <citation type="submission" date="2024-01" db="EMBL/GenBank/DDBJ databases">
        <title>Genome mining of biosynthetic gene clusters to explore secondary metabolites of Streptomyces sp.</title>
        <authorList>
            <person name="Baig A."/>
            <person name="Ajitkumar Shintre N."/>
            <person name="Kumar H."/>
            <person name="Anbarasu A."/>
            <person name="Ramaiah S."/>
        </authorList>
    </citation>
    <scope>NUCLEOTIDE SEQUENCE [LARGE SCALE GENOMIC DNA]</scope>
    <source>
        <strain evidence="2 3">A01</strain>
    </source>
</reference>
<feature type="domain" description="NAD(P)-binding" evidence="1">
    <location>
        <begin position="7"/>
        <end position="196"/>
    </location>
</feature>
<evidence type="ECO:0000259" key="1">
    <source>
        <dbReference type="Pfam" id="PF13460"/>
    </source>
</evidence>
<accession>A0ABV5E248</accession>
<evidence type="ECO:0000313" key="3">
    <source>
        <dbReference type="Proteomes" id="UP001585053"/>
    </source>
</evidence>
<name>A0ABV5E248_9ACTN</name>
<dbReference type="InterPro" id="IPR051606">
    <property type="entry name" value="Polyketide_Oxido-like"/>
</dbReference>
<dbReference type="SUPFAM" id="SSF51735">
    <property type="entry name" value="NAD(P)-binding Rossmann-fold domains"/>
    <property type="match status" value="1"/>
</dbReference>
<dbReference type="InterPro" id="IPR016040">
    <property type="entry name" value="NAD(P)-bd_dom"/>
</dbReference>
<dbReference type="PANTHER" id="PTHR43355">
    <property type="entry name" value="FLAVIN REDUCTASE (NADPH)"/>
    <property type="match status" value="1"/>
</dbReference>
<dbReference type="Proteomes" id="UP001585053">
    <property type="component" value="Unassembled WGS sequence"/>
</dbReference>
<comment type="caution">
    <text evidence="2">The sequence shown here is derived from an EMBL/GenBank/DDBJ whole genome shotgun (WGS) entry which is preliminary data.</text>
</comment>
<evidence type="ECO:0000313" key="2">
    <source>
        <dbReference type="EMBL" id="MFB8770899.1"/>
    </source>
</evidence>
<dbReference type="EMBL" id="JAYMRS010000015">
    <property type="protein sequence ID" value="MFB8770899.1"/>
    <property type="molecule type" value="Genomic_DNA"/>
</dbReference>